<feature type="domain" description="Alkyl hydroperoxide reductase subunit C/ Thiol specific antioxidant" evidence="1">
    <location>
        <begin position="30"/>
        <end position="68"/>
    </location>
</feature>
<protein>
    <recommendedName>
        <fullName evidence="1">Alkyl hydroperoxide reductase subunit C/ Thiol specific antioxidant domain-containing protein</fullName>
    </recommendedName>
</protein>
<name>A0A381WWL7_9ZZZZ</name>
<reference evidence="2" key="1">
    <citation type="submission" date="2018-05" db="EMBL/GenBank/DDBJ databases">
        <authorList>
            <person name="Lanie J.A."/>
            <person name="Ng W.-L."/>
            <person name="Kazmierczak K.M."/>
            <person name="Andrzejewski T.M."/>
            <person name="Davidsen T.M."/>
            <person name="Wayne K.J."/>
            <person name="Tettelin H."/>
            <person name="Glass J.I."/>
            <person name="Rusch D."/>
            <person name="Podicherti R."/>
            <person name="Tsui H.-C.T."/>
            <person name="Winkler M.E."/>
        </authorList>
    </citation>
    <scope>NUCLEOTIDE SEQUENCE</scope>
</reference>
<dbReference type="InterPro" id="IPR036249">
    <property type="entry name" value="Thioredoxin-like_sf"/>
</dbReference>
<organism evidence="2">
    <name type="scientific">marine metagenome</name>
    <dbReference type="NCBI Taxonomy" id="408172"/>
    <lineage>
        <taxon>unclassified sequences</taxon>
        <taxon>metagenomes</taxon>
        <taxon>ecological metagenomes</taxon>
    </lineage>
</organism>
<proteinExistence type="predicted"/>
<dbReference type="InterPro" id="IPR000866">
    <property type="entry name" value="AhpC/TSA"/>
</dbReference>
<dbReference type="GO" id="GO:0016209">
    <property type="term" value="F:antioxidant activity"/>
    <property type="evidence" value="ECO:0007669"/>
    <property type="project" value="InterPro"/>
</dbReference>
<accession>A0A381WWL7</accession>
<dbReference type="Gene3D" id="3.40.30.10">
    <property type="entry name" value="Glutaredoxin"/>
    <property type="match status" value="1"/>
</dbReference>
<sequence>MKMLVAFGAMVLVAVAAVGVGGAAAQELKVGDMAPAFSLPGTDGKTHSLSDYSGTPVVLAWFPKAFTGG</sequence>
<evidence type="ECO:0000313" key="2">
    <source>
        <dbReference type="EMBL" id="SVA56297.1"/>
    </source>
</evidence>
<dbReference type="SUPFAM" id="SSF52833">
    <property type="entry name" value="Thioredoxin-like"/>
    <property type="match status" value="1"/>
</dbReference>
<dbReference type="EMBL" id="UINC01012963">
    <property type="protein sequence ID" value="SVA56297.1"/>
    <property type="molecule type" value="Genomic_DNA"/>
</dbReference>
<dbReference type="AlphaFoldDB" id="A0A381WWL7"/>
<dbReference type="Pfam" id="PF00578">
    <property type="entry name" value="AhpC-TSA"/>
    <property type="match status" value="1"/>
</dbReference>
<gene>
    <name evidence="2" type="ORF">METZ01_LOCUS109151</name>
</gene>
<evidence type="ECO:0000259" key="1">
    <source>
        <dbReference type="Pfam" id="PF00578"/>
    </source>
</evidence>
<dbReference type="GO" id="GO:0016491">
    <property type="term" value="F:oxidoreductase activity"/>
    <property type="evidence" value="ECO:0007669"/>
    <property type="project" value="InterPro"/>
</dbReference>